<dbReference type="CDD" id="cd00387">
    <property type="entry name" value="Ribosomal_L7_L12"/>
    <property type="match status" value="1"/>
</dbReference>
<evidence type="ECO:0000256" key="1">
    <source>
        <dbReference type="ARBA" id="ARBA00007197"/>
    </source>
</evidence>
<dbReference type="InterPro" id="IPR000206">
    <property type="entry name" value="Ribosomal_bL12"/>
</dbReference>
<dbReference type="GO" id="GO:0005840">
    <property type="term" value="C:ribosome"/>
    <property type="evidence" value="ECO:0007669"/>
    <property type="project" value="UniProtKB-KW"/>
</dbReference>
<evidence type="ECO:0000313" key="6">
    <source>
        <dbReference type="Proteomes" id="UP000051952"/>
    </source>
</evidence>
<dbReference type="FunFam" id="3.30.1390.10:FF:000001">
    <property type="entry name" value="50S ribosomal protein L7/L12"/>
    <property type="match status" value="1"/>
</dbReference>
<dbReference type="InterPro" id="IPR014719">
    <property type="entry name" value="Ribosomal_bL12_C/ClpS-like"/>
</dbReference>
<dbReference type="GO" id="GO:0003729">
    <property type="term" value="F:mRNA binding"/>
    <property type="evidence" value="ECO:0007669"/>
    <property type="project" value="TreeGrafter"/>
</dbReference>
<dbReference type="PANTHER" id="PTHR45987">
    <property type="entry name" value="39S RIBOSOMAL PROTEIN L12"/>
    <property type="match status" value="1"/>
</dbReference>
<dbReference type="PANTHER" id="PTHR45987:SF2">
    <property type="entry name" value="60S RIBOSOMAL PROTEIN-LIKE"/>
    <property type="match status" value="1"/>
</dbReference>
<evidence type="ECO:0000259" key="4">
    <source>
        <dbReference type="Pfam" id="PF00542"/>
    </source>
</evidence>
<dbReference type="SUPFAM" id="SSF54736">
    <property type="entry name" value="ClpS-like"/>
    <property type="match status" value="1"/>
</dbReference>
<feature type="non-terminal residue" evidence="5">
    <location>
        <position position="1"/>
    </location>
</feature>
<dbReference type="GO" id="GO:0006412">
    <property type="term" value="P:translation"/>
    <property type="evidence" value="ECO:0007669"/>
    <property type="project" value="InterPro"/>
</dbReference>
<dbReference type="InterPro" id="IPR013823">
    <property type="entry name" value="Ribosomal_bL12_C"/>
</dbReference>
<comment type="similarity">
    <text evidence="1">Belongs to the bacterial ribosomal protein bL12 family.</text>
</comment>
<dbReference type="Pfam" id="PF00542">
    <property type="entry name" value="Ribosomal_L12"/>
    <property type="match status" value="1"/>
</dbReference>
<evidence type="ECO:0000313" key="5">
    <source>
        <dbReference type="EMBL" id="CUF38257.1"/>
    </source>
</evidence>
<dbReference type="OMA" id="NELPIMM"/>
<reference evidence="6" key="1">
    <citation type="submission" date="2015-09" db="EMBL/GenBank/DDBJ databases">
        <authorList>
            <consortium name="Pathogen Informatics"/>
        </authorList>
    </citation>
    <scope>NUCLEOTIDE SEQUENCE [LARGE SCALE GENOMIC DNA]</scope>
    <source>
        <strain evidence="6">Lake Konstanz</strain>
    </source>
</reference>
<keyword evidence="2 5" id="KW-0689">Ribosomal protein</keyword>
<feature type="domain" description="Large ribosomal subunit protein bL12 C-terminal" evidence="4">
    <location>
        <begin position="164"/>
        <end position="229"/>
    </location>
</feature>
<dbReference type="AlphaFoldDB" id="A0A0S4IRA5"/>
<name>A0A0S4IRA5_BODSA</name>
<dbReference type="OrthoDB" id="250175at2759"/>
<keyword evidence="6" id="KW-1185">Reference proteome</keyword>
<keyword evidence="3" id="KW-0687">Ribonucleoprotein</keyword>
<evidence type="ECO:0000256" key="3">
    <source>
        <dbReference type="ARBA" id="ARBA00023274"/>
    </source>
</evidence>
<proteinExistence type="inferred from homology"/>
<sequence length="230" mass="24584">FARAERQITTLFFCVHTNLCSSFFFPSTTLKIIEELQMFRYFGSRIGSCGAAAMCAASSQARGCSSAAPEAKIEDLANMYSQLTLKEITQLQKLIFKKLGHTDEFYEQALLKGLGGGGGGGGVVMAAMSAGAIPAAAAAAPAADAAPAEEVKETKKKVEKNTCDVKLAKFPPEIKIKLIKELRTVTNLPLKDAKDAIDKCPGLVQTNMSKDDAEKLKKLFEALGATVELI</sequence>
<dbReference type="EMBL" id="CYKH01000312">
    <property type="protein sequence ID" value="CUF38257.1"/>
    <property type="molecule type" value="Genomic_DNA"/>
</dbReference>
<protein>
    <submittedName>
        <fullName evidence="5">60S ribosomal protein L12, putative</fullName>
    </submittedName>
</protein>
<dbReference type="GO" id="GO:0003735">
    <property type="term" value="F:structural constituent of ribosome"/>
    <property type="evidence" value="ECO:0007669"/>
    <property type="project" value="InterPro"/>
</dbReference>
<dbReference type="Gene3D" id="3.30.1390.10">
    <property type="match status" value="1"/>
</dbReference>
<accession>A0A0S4IRA5</accession>
<organism evidence="5 6">
    <name type="scientific">Bodo saltans</name>
    <name type="common">Flagellated protozoan</name>
    <dbReference type="NCBI Taxonomy" id="75058"/>
    <lineage>
        <taxon>Eukaryota</taxon>
        <taxon>Discoba</taxon>
        <taxon>Euglenozoa</taxon>
        <taxon>Kinetoplastea</taxon>
        <taxon>Metakinetoplastina</taxon>
        <taxon>Eubodonida</taxon>
        <taxon>Bodonidae</taxon>
        <taxon>Bodo</taxon>
    </lineage>
</organism>
<dbReference type="GO" id="GO:1990904">
    <property type="term" value="C:ribonucleoprotein complex"/>
    <property type="evidence" value="ECO:0007669"/>
    <property type="project" value="UniProtKB-KW"/>
</dbReference>
<dbReference type="VEuPathDB" id="TriTrypDB:BSAL_62015"/>
<gene>
    <name evidence="5" type="ORF">BSAL_62015</name>
</gene>
<dbReference type="Proteomes" id="UP000051952">
    <property type="component" value="Unassembled WGS sequence"/>
</dbReference>
<evidence type="ECO:0000256" key="2">
    <source>
        <dbReference type="ARBA" id="ARBA00022980"/>
    </source>
</evidence>